<reference evidence="2" key="1">
    <citation type="submission" date="2022-07" db="EMBL/GenBank/DDBJ databases">
        <title>Taxonomy of Aspergillus series Nigri: significant species reduction supported by multi-species coalescent approaches.</title>
        <authorList>
            <person name="Bian C."/>
            <person name="Kusuya Y."/>
            <person name="Sklenar F."/>
            <person name="D'hooge E."/>
            <person name="Yaguchi T."/>
            <person name="Takahashi H."/>
            <person name="Hubka V."/>
        </authorList>
    </citation>
    <scope>NUCLEOTIDE SEQUENCE</scope>
    <source>
        <strain evidence="2">IFM 56815</strain>
    </source>
</reference>
<dbReference type="Gene3D" id="3.10.180.10">
    <property type="entry name" value="2,3-Dihydroxybiphenyl 1,2-Dioxygenase, domain 1"/>
    <property type="match status" value="1"/>
</dbReference>
<comment type="caution">
    <text evidence="2">The sequence shown here is derived from an EMBL/GenBank/DDBJ whole genome shotgun (WGS) entry which is preliminary data.</text>
</comment>
<evidence type="ECO:0000313" key="2">
    <source>
        <dbReference type="EMBL" id="GLA85656.1"/>
    </source>
</evidence>
<dbReference type="Proteomes" id="UP001144157">
    <property type="component" value="Unassembled WGS sequence"/>
</dbReference>
<organism evidence="2 3">
    <name type="scientific">Aspergillus tubingensis</name>
    <dbReference type="NCBI Taxonomy" id="5068"/>
    <lineage>
        <taxon>Eukaryota</taxon>
        <taxon>Fungi</taxon>
        <taxon>Dikarya</taxon>
        <taxon>Ascomycota</taxon>
        <taxon>Pezizomycotina</taxon>
        <taxon>Eurotiomycetes</taxon>
        <taxon>Eurotiomycetidae</taxon>
        <taxon>Eurotiales</taxon>
        <taxon>Aspergillaceae</taxon>
        <taxon>Aspergillus</taxon>
        <taxon>Aspergillus subgen. Circumdati</taxon>
    </lineage>
</organism>
<dbReference type="InterPro" id="IPR029068">
    <property type="entry name" value="Glyas_Bleomycin-R_OHBP_Dase"/>
</dbReference>
<accession>A0A9W6ARL0</accession>
<dbReference type="EMBL" id="BRPE01000007">
    <property type="protein sequence ID" value="GLA85656.1"/>
    <property type="molecule type" value="Genomic_DNA"/>
</dbReference>
<name>A0A9W6ARL0_ASPTU</name>
<feature type="domain" description="VOC" evidence="1">
    <location>
        <begin position="105"/>
        <end position="283"/>
    </location>
</feature>
<gene>
    <name evidence="2" type="ORF">AtubIFM56815_009897</name>
</gene>
<dbReference type="InterPro" id="IPR004360">
    <property type="entry name" value="Glyas_Fos-R_dOase_dom"/>
</dbReference>
<evidence type="ECO:0000259" key="1">
    <source>
        <dbReference type="PROSITE" id="PS51819"/>
    </source>
</evidence>
<dbReference type="AlphaFoldDB" id="A0A9W6ARL0"/>
<keyword evidence="2" id="KW-0456">Lyase</keyword>
<proteinExistence type="predicted"/>
<dbReference type="SUPFAM" id="SSF54593">
    <property type="entry name" value="Glyoxalase/Bleomycin resistance protein/Dihydroxybiphenyl dioxygenase"/>
    <property type="match status" value="1"/>
</dbReference>
<dbReference type="InterPro" id="IPR037523">
    <property type="entry name" value="VOC_core"/>
</dbReference>
<dbReference type="PANTHER" id="PTHR10374:SF19">
    <property type="entry name" value="LYASE (GLO1), PUTATIVE (AFU_ORTHOLOGUE AFUA_2G13550)-RELATED"/>
    <property type="match status" value="1"/>
</dbReference>
<dbReference type="Pfam" id="PF00903">
    <property type="entry name" value="Glyoxalase"/>
    <property type="match status" value="1"/>
</dbReference>
<evidence type="ECO:0000313" key="3">
    <source>
        <dbReference type="Proteomes" id="UP001144157"/>
    </source>
</evidence>
<dbReference type="PANTHER" id="PTHR10374">
    <property type="entry name" value="LACTOYLGLUTATHIONE LYASE GLYOXALASE I"/>
    <property type="match status" value="1"/>
</dbReference>
<protein>
    <submittedName>
        <fullName evidence="2">Lactoylglutathione lyase</fullName>
    </submittedName>
</protein>
<dbReference type="GO" id="GO:0016829">
    <property type="term" value="F:lyase activity"/>
    <property type="evidence" value="ECO:0007669"/>
    <property type="project" value="UniProtKB-KW"/>
</dbReference>
<sequence length="293" mass="32572">MPLSAQTGHYSVILGESSTIVLVSSYKGLRYVEHPARIGPIAGTGFLRLACKQLALFQATIFRHAKEMNEATPSASQSSPFEAGIYLPGGHNTDPPLTTDTVGYRLNHFMLRIRDPQRTLHFYVHIMGMRTIFTMNAGPFTMYYLGYPPTPSDRADLSAWAFRVANVRELTQTIGLLEFYHIHGTEKDKEFRVSTGNLPPNLGFGHLGFTVPDVPAAVERLRGEGVHVLKEVGDSSRGSVPLSAWEEHRGLGTGDVHPKFKEIYDQIACVADPDGYMVELVPQNMQDQWARSR</sequence>
<dbReference type="PROSITE" id="PS51819">
    <property type="entry name" value="VOC"/>
    <property type="match status" value="1"/>
</dbReference>